<dbReference type="InterPro" id="IPR001535">
    <property type="entry name" value="Arena_glycoprot"/>
</dbReference>
<evidence type="ECO:0000256" key="8">
    <source>
        <dbReference type="ARBA" id="ARBA00022723"/>
    </source>
</evidence>
<comment type="caution">
    <text evidence="23">Lacks conserved residue(s) required for the propagation of feature annotation.</text>
</comment>
<keyword evidence="11 23" id="KW-0862">Zinc</keyword>
<comment type="domain">
    <molecule>Stable signal peptide</molecule>
    <text evidence="23">The N-terminus is localized at the extracellular side of the GP-C, with a part embedded in the membrane probably.</text>
</comment>
<comment type="PTM">
    <molecule>Stable signal peptide</molecule>
    <text evidence="23">The SSP remains stably associated with the GP complex following cleavage by signal peptidase and plays crucial roles in the trafficking of GP through the secretory pathway.</text>
</comment>
<keyword evidence="1 23" id="KW-1168">Fusion of virus membrane with host membrane</keyword>
<comment type="subunit">
    <molecule>Glycoprotein G2</molecule>
    <text evidence="23">Homotrimer. Interacts with the stable signal peptide. In pre-fusion state, G2 homotrimers bind G1 homotrimers via ionic interactions. Part of the GP complex (GP-C) together with glycoprotein G1 and the stable signal peptide. Acidification in the endosome triggers rearrangements, which ultimately leads to a 6 helix bundle formed by the two heptad repeat domains (HR1 and HR2) in post-fusion state. The GP-complex interacts with protein Z, which interacts with ribonucleocapsid; these interactions may induce virion budding.</text>
</comment>
<comment type="subcellular location">
    <molecule>Glycoprotein G2</molecule>
    <subcellularLocation>
        <location evidence="23">Virion membrane</location>
        <topology evidence="23">Single-pass membrane protein</topology>
    </subcellularLocation>
    <subcellularLocation>
        <location evidence="23">Host endoplasmic reticulum membrane</location>
        <topology evidence="23">Single-pass membrane protein</topology>
    </subcellularLocation>
    <subcellularLocation>
        <location evidence="23">Host Golgi apparatus membrane</location>
        <topology evidence="23">Single-pass membrane protein</topology>
    </subcellularLocation>
    <subcellularLocation>
        <location evidence="23">Host cell membrane</location>
        <topology evidence="23">Single-pass membrane protein</topology>
    </subcellularLocation>
    <text evidence="23">Binding to the stable signal peptide masks endogenous ER localization signals in the cytoplasmic domain of G2 to ensure that only the fully assembled, tripartite GP complex is transported for virion assembly.</text>
</comment>
<comment type="subcellular location">
    <molecule>Glycoprotein G1</molecule>
    <subcellularLocation>
        <location evidence="23">Virion membrane</location>
        <topology evidence="23">Peripheral membrane protein</topology>
    </subcellularLocation>
    <subcellularLocation>
        <location evidence="23">Host endoplasmic reticulum membrane</location>
        <topology evidence="23">Peripheral membrane protein</topology>
    </subcellularLocation>
    <subcellularLocation>
        <location evidence="23">Host Golgi apparatus membrane</location>
        <topology evidence="23">Peripheral membrane protein</topology>
    </subcellularLocation>
    <subcellularLocation>
        <location evidence="23">Host cell membrane</location>
        <topology evidence="23">Peripheral membrane protein</topology>
    </subcellularLocation>
</comment>
<feature type="chain" id="PRO_5023232218" description="Pre-glycoprotein polyprotein GP complex" evidence="23">
    <location>
        <begin position="2"/>
        <end position="496"/>
    </location>
</feature>
<comment type="domain">
    <molecule>Glycoprotein G2</molecule>
    <text evidence="23">Contains 1 fusion peptide at the N-terminus, 2 heptad repeats domains HR1 and HR2 and, at the C-terminus, a cytoplasmic domain that plays a role in ER location. Also contains a zinc-binding domain that allows SSP retention in the GPC complex by accepting a cysteine from SSP as the fourth ligand.</text>
</comment>
<gene>
    <name evidence="23 25" type="primary">GPC</name>
    <name evidence="25" type="ORF">AVI36_00003</name>
</gene>
<keyword evidence="13 23" id="KW-1043">Host membrane</keyword>
<evidence type="ECO:0000256" key="24">
    <source>
        <dbReference type="PIRNR" id="PIRNR004028"/>
    </source>
</evidence>
<organismHost>
    <name type="scientific">Homo sapiens</name>
    <name type="common">Human</name>
    <dbReference type="NCBI Taxonomy" id="9606"/>
</organismHost>
<keyword evidence="22 23" id="KW-1160">Virus entry into host cell</keyword>
<feature type="glycosylation site" description="N-linked (GlcNAc...) asparagine; by host" evidence="23">
    <location>
        <position position="368"/>
    </location>
</feature>
<dbReference type="GO" id="GO:0019031">
    <property type="term" value="C:viral envelope"/>
    <property type="evidence" value="ECO:0007669"/>
    <property type="project" value="UniProtKB-UniRule"/>
</dbReference>
<feature type="disulfide bond" evidence="23">
    <location>
        <begin position="282"/>
        <end position="295"/>
    </location>
</feature>
<feature type="initiator methionine" description="Removed; by host" evidence="23">
    <location>
        <position position="1"/>
    </location>
</feature>
<evidence type="ECO:0000256" key="19">
    <source>
        <dbReference type="ARBA" id="ARBA00023180"/>
    </source>
</evidence>
<dbReference type="GO" id="GO:0039654">
    <property type="term" value="P:fusion of virus membrane with host endosome membrane"/>
    <property type="evidence" value="ECO:0007669"/>
    <property type="project" value="UniProtKB-UniRule"/>
</dbReference>
<feature type="glycosylation site" description="N-linked (GlcNAc...) asparagine; by host" evidence="23">
    <location>
        <position position="376"/>
    </location>
</feature>
<comment type="PTM">
    <molecule>Pre-glycoprotein polyprotein GP complex</molecule>
    <text evidence="23">Specific enzymatic cleavages in vivo yield mature proteins. GP-C polyprotein is cleaved in the endoplasmic reticulum by the host protease MBTPS1. Only cleaved glycoprotein is incorporated into virions.</text>
</comment>
<keyword evidence="4 23" id="KW-0945">Host-virus interaction</keyword>
<evidence type="ECO:0000256" key="6">
    <source>
        <dbReference type="ARBA" id="ARBA00022692"/>
    </source>
</evidence>
<dbReference type="EMBL" id="KU978797">
    <property type="protein sequence ID" value="AMZ00396.1"/>
    <property type="molecule type" value="Genomic_RNA"/>
</dbReference>
<feature type="topological domain" description="Cytoplasmic" evidence="23">
    <location>
        <begin position="457"/>
        <end position="496"/>
    </location>
</feature>
<evidence type="ECO:0000256" key="23">
    <source>
        <dbReference type="HAMAP-Rule" id="MF_04084"/>
    </source>
</evidence>
<feature type="glycosylation site" description="N-linked (GlcNAc...) asparagine; by host" evidence="23">
    <location>
        <position position="95"/>
    </location>
</feature>
<evidence type="ECO:0000256" key="15">
    <source>
        <dbReference type="ARBA" id="ARBA00022890"/>
    </source>
</evidence>
<organismHost>
    <name type="scientific">Chlorocebus aethiops</name>
    <name type="common">Green monkey</name>
    <name type="synonym">Cercopithecus aethiops</name>
    <dbReference type="NCBI Taxonomy" id="9534"/>
</organismHost>
<dbReference type="GO" id="GO:0046872">
    <property type="term" value="F:metal ion binding"/>
    <property type="evidence" value="ECO:0007669"/>
    <property type="project" value="UniProtKB-KW"/>
</dbReference>
<comment type="function">
    <molecule>Stable signal peptide</molecule>
    <text evidence="23">Functions as a cleaved signal peptide that is retained as the third component of the GP complex (GP-C). Helps to stabilize the spike complex in its native conformation. The SSP is required for efficient glycoprotein expression, post-translational maturation cleavage of G1 and G2, glycoprotein transport to the cell surface plasma membrane, formation of infectious virus particles, and acid pH-dependent glycoprotein-mediated cell fusion.</text>
</comment>
<sequence length="496" mass="57031">MGQLISFFQEIPVFLQEALNIALVAVSLIAVIKGIINLYKSGLFQFIFFLLLAGRSCSDGTFKIGLHTEFQSVTLTMQRLLANHSNELPSLCMLNNSFYYMKGGVNTFLIRVSDISVLTKEHDVSIYEPEDLGNCLNKSDSSWAIHWFSNALGHDWLMDPPMLCRNKTKREGSNIQFNISKADDVRVYGKKIRNGMRHLFRGFHDPCEEGRKCYLTINQCGDPSSLDYCGTDHLSKCQFDHVNTLHFLVRSKTHLNFERSLKAFFSWSLTDSSGKDMPGGYCLEEWMLIAAKMKCFGNTAVAKCNQNHDSEFCDMLRLFDYNKNAIKTLNDESKKEINLLSQTVNALISDNLLMKNKIKELMSIPYCNYTKFWYVNHTLTGQHTLPRCWLIRNGSYLNTSEFRNDWILESDHLISEMLSKEYAERQGKTPITLVDICFWSTVFFTASLFLHLVGIPTHRHLKGEACPLPHKLDSFGGCRCGKYPRLRKPTIWHRRH</sequence>
<keyword evidence="3 23" id="KW-1032">Host cell membrane</keyword>
<evidence type="ECO:0000256" key="17">
    <source>
        <dbReference type="ARBA" id="ARBA00023136"/>
    </source>
</evidence>
<keyword evidence="9 23" id="KW-1161">Viral attachment to host cell</keyword>
<feature type="topological domain" description="Cytoplasmic" evidence="23">
    <location>
        <begin position="34"/>
        <end position="58"/>
    </location>
</feature>
<keyword evidence="16 23" id="KW-1133">Transmembrane helix</keyword>
<feature type="region of interest" description="Fusion" evidence="23">
    <location>
        <begin position="261"/>
        <end position="297"/>
    </location>
</feature>
<organismHost>
    <name type="scientific">Calomys callosus</name>
    <name type="common">Large vesper mouse</name>
    <dbReference type="NCBI Taxonomy" id="56210"/>
</organismHost>
<comment type="PTM">
    <molecule>Stable signal peptide</molecule>
    <text evidence="23">Myristoylation is necessary for GP2-mediated fusion activity.</text>
</comment>
<evidence type="ECO:0000256" key="22">
    <source>
        <dbReference type="ARBA" id="ARBA00023296"/>
    </source>
</evidence>
<feature type="region of interest" description="HR1" evidence="23">
    <location>
        <begin position="298"/>
        <end position="366"/>
    </location>
</feature>
<keyword evidence="7 23" id="KW-0519">Myristate</keyword>
<feature type="disulfide bond" evidence="23">
    <location>
        <begin position="367"/>
        <end position="388"/>
    </location>
</feature>
<keyword evidence="15 23" id="KW-1164">Virus endocytosis by host</keyword>
<keyword evidence="19 23" id="KW-0325">Glycoprotein</keyword>
<feature type="binding site" evidence="23">
    <location>
        <position position="458"/>
    </location>
    <ligand>
        <name>Zn(2+)</name>
        <dbReference type="ChEBI" id="CHEBI:29105"/>
        <label>2</label>
    </ligand>
</feature>
<feature type="glycosylation site" description="N-linked (GlcNAc...) asparagine; by host" evidence="23">
    <location>
        <position position="393"/>
    </location>
</feature>
<feature type="site" description="Cleavage; by host signal peptidase" evidence="23">
    <location>
        <begin position="58"/>
        <end position="59"/>
    </location>
</feature>
<evidence type="ECO:0000256" key="12">
    <source>
        <dbReference type="ARBA" id="ARBA00022844"/>
    </source>
</evidence>
<keyword evidence="12 23" id="KW-0946">Virion</keyword>
<evidence type="ECO:0000256" key="4">
    <source>
        <dbReference type="ARBA" id="ARBA00022581"/>
    </source>
</evidence>
<comment type="subunit">
    <molecule>Glycoprotein G1</molecule>
    <text evidence="23">Homotrimer; disulfide-linked. In pre-fusion state, G1 homotrimers bind G2 homotrimers via ionic interactions. Part of the GP complex (GP-C) together with glycoprotein G2 and the stable signal peptide. The GP-complex interacts with protein Z, which interacts with ribonucleocapsid; these interactions may induce virion budding.</text>
</comment>
<evidence type="ECO:0000256" key="9">
    <source>
        <dbReference type="ARBA" id="ARBA00022804"/>
    </source>
</evidence>
<comment type="function">
    <molecule>Glycoprotein G1</molecule>
    <text evidence="23">Forms the virion spikes together with glycoprotein G2. The glycoprotein spike trimers are connected to the underlying matrix. Interacts with the host receptor leading to virus endocytosis.</text>
</comment>
<feature type="binding site" evidence="23">
    <location>
        <position position="478"/>
    </location>
    <ligand>
        <name>Zn(2+)</name>
        <dbReference type="ChEBI" id="CHEBI:29105"/>
        <label>1</label>
    </ligand>
</feature>
<dbReference type="GO" id="GO:0016020">
    <property type="term" value="C:membrane"/>
    <property type="evidence" value="ECO:0007669"/>
    <property type="project" value="UniProtKB-UniRule"/>
</dbReference>
<feature type="chain" id="PRO_5023232217" description="Glycoprotein G2" evidence="23">
    <location>
        <begin position="263"/>
        <end position="496"/>
    </location>
</feature>
<feature type="binding site" evidence="23">
    <location>
        <position position="460"/>
    </location>
    <ligand>
        <name>Zn(2+)</name>
        <dbReference type="ChEBI" id="CHEBI:29105"/>
        <label>2</label>
    </ligand>
</feature>
<keyword evidence="10 23" id="KW-1040">Host Golgi apparatus</keyword>
<evidence type="ECO:0000256" key="21">
    <source>
        <dbReference type="ARBA" id="ARBA00023288"/>
    </source>
</evidence>
<keyword evidence="8 23" id="KW-0479">Metal-binding</keyword>
<evidence type="ECO:0000256" key="13">
    <source>
        <dbReference type="ARBA" id="ARBA00022870"/>
    </source>
</evidence>
<dbReference type="GO" id="GO:0055036">
    <property type="term" value="C:virion membrane"/>
    <property type="evidence" value="ECO:0007669"/>
    <property type="project" value="UniProtKB-SubCell"/>
</dbReference>
<comment type="function">
    <molecule>Glycoprotein G2</molecule>
    <text evidence="23">Forms the virion spikes together with glycoprotein G1. The glycoprotein spike trimers are connected to the underlying matrix. Class I viral fusion protein that directs fusion of viral and host endosomal membranes, leading to delivery of the nucleocapsid into the cytoplasm. Membrane fusion is mediated by irreversible conformational changes induced by acidification.</text>
</comment>
<proteinExistence type="inferred from homology"/>
<reference evidence="25" key="1">
    <citation type="submission" date="2016-03" db="EMBL/GenBank/DDBJ databases">
        <authorList>
            <consortium name="Consortium for Microbial Forensics and Genomics (microFORGE)"/>
            <person name="Rossi S.L."/>
            <person name="Guerbois M."/>
            <person name="Forrester N.L."/>
            <person name="Ksiazek T."/>
            <person name="Lin D."/>
            <person name="Hari K."/>
            <person name="Weaver S.C."/>
        </authorList>
    </citation>
    <scope>NUCLEOTIDE SEQUENCE</scope>
    <source>
        <strain evidence="25">Calomys 9301012</strain>
    </source>
</reference>
<feature type="disulfide bond" evidence="23">
    <location>
        <begin position="304"/>
        <end position="313"/>
    </location>
</feature>
<evidence type="ECO:0000256" key="11">
    <source>
        <dbReference type="ARBA" id="ARBA00022833"/>
    </source>
</evidence>
<evidence type="ECO:0000256" key="5">
    <source>
        <dbReference type="ARBA" id="ARBA00022595"/>
    </source>
</evidence>
<evidence type="ECO:0000256" key="10">
    <source>
        <dbReference type="ARBA" id="ARBA00022812"/>
    </source>
</evidence>
<feature type="glycosylation site" description="N-linked (GlcNAc...) asparagine; by host" evidence="23">
    <location>
        <position position="398"/>
    </location>
</feature>
<dbReference type="GO" id="GO:0044178">
    <property type="term" value="C:host cell Golgi membrane"/>
    <property type="evidence" value="ECO:0007669"/>
    <property type="project" value="UniProtKB-SubCell"/>
</dbReference>
<keyword evidence="21 23" id="KW-0449">Lipoprotein</keyword>
<evidence type="ECO:0000256" key="3">
    <source>
        <dbReference type="ARBA" id="ARBA00022511"/>
    </source>
</evidence>
<feature type="binding site" evidence="23">
    <location>
        <position position="466"/>
    </location>
    <ligand>
        <name>Zn(2+)</name>
        <dbReference type="ChEBI" id="CHEBI:29105"/>
        <label>2</label>
    </ligand>
</feature>
<dbReference type="PIRSF" id="PIRSF004028">
    <property type="entry name" value="GPC_ArenaV"/>
    <property type="match status" value="1"/>
</dbReference>
<dbReference type="HAMAP" id="MF_04084">
    <property type="entry name" value="ARENA_GPC"/>
    <property type="match status" value="1"/>
</dbReference>
<keyword evidence="6 23" id="KW-0812">Transmembrane</keyword>
<dbReference type="Gene3D" id="2.20.28.180">
    <property type="entry name" value="Arenavirus glycoprotein, zinc binding domain"/>
    <property type="match status" value="1"/>
</dbReference>
<dbReference type="Pfam" id="PF00798">
    <property type="entry name" value="Arena_glycoprot"/>
    <property type="match status" value="2"/>
</dbReference>
<feature type="binding site" evidence="23">
    <location>
        <position position="470"/>
    </location>
    <ligand>
        <name>Zn(2+)</name>
        <dbReference type="ChEBI" id="CHEBI:29105"/>
        <label>1</label>
    </ligand>
</feature>
<evidence type="ECO:0000256" key="14">
    <source>
        <dbReference type="ARBA" id="ARBA00022879"/>
    </source>
</evidence>
<feature type="topological domain" description="Extracellular" evidence="23">
    <location>
        <begin position="2"/>
        <end position="17"/>
    </location>
</feature>
<keyword evidence="17 23" id="KW-0472">Membrane</keyword>
<evidence type="ECO:0000256" key="1">
    <source>
        <dbReference type="ARBA" id="ARBA00022506"/>
    </source>
</evidence>
<feature type="site" description="Cleavage; by host MBTPS1" evidence="23">
    <location>
        <begin position="262"/>
        <end position="263"/>
    </location>
</feature>
<dbReference type="GO" id="GO:0044167">
    <property type="term" value="C:host cell endoplasmic reticulum membrane"/>
    <property type="evidence" value="ECO:0007669"/>
    <property type="project" value="UniProtKB-SubCell"/>
</dbReference>
<evidence type="ECO:0000313" key="25">
    <source>
        <dbReference type="EMBL" id="AMZ00396.1"/>
    </source>
</evidence>
<feature type="region of interest" description="HR2" evidence="23">
    <location>
        <begin position="371"/>
        <end position="434"/>
    </location>
</feature>
<comment type="subcellular location">
    <molecule>Stable signal peptide</molecule>
    <subcellularLocation>
        <location evidence="23">Virion membrane</location>
        <topology evidence="23">Single-pass type II membrane protein</topology>
    </subcellularLocation>
    <subcellularLocation>
        <location evidence="23">Host endoplasmic reticulum membrane</location>
        <topology evidence="23">Single-pass type II membrane protein</topology>
    </subcellularLocation>
    <subcellularLocation>
        <location evidence="23">Host Golgi apparatus membrane</location>
        <topology evidence="23">Single-pass type II membrane protein</topology>
    </subcellularLocation>
    <subcellularLocation>
        <location evidence="23">Host cell membrane</location>
        <topology evidence="23">Single-pass type II membrane protein</topology>
    </subcellularLocation>
</comment>
<feature type="disulfide bond" evidence="23">
    <location>
        <begin position="92"/>
        <end position="237"/>
    </location>
</feature>
<comment type="similarity">
    <text evidence="23 24">Belongs to the arenaviridae GPC protein family.</text>
</comment>
<dbReference type="InterPro" id="IPR043015">
    <property type="entry name" value="Arena_glycoprot_zinc-bd"/>
</dbReference>
<keyword evidence="20 23" id="KW-1038">Host endoplasmic reticulum</keyword>
<evidence type="ECO:0000256" key="7">
    <source>
        <dbReference type="ARBA" id="ARBA00022707"/>
    </source>
</evidence>
<dbReference type="Gene3D" id="6.10.140.1590">
    <property type="match status" value="1"/>
</dbReference>
<organism evidence="25">
    <name type="scientific">Machupo virus</name>
    <name type="common">MACV</name>
    <dbReference type="NCBI Taxonomy" id="3052317"/>
    <lineage>
        <taxon>Viruses</taxon>
        <taxon>Riboviria</taxon>
        <taxon>Orthornavirae</taxon>
        <taxon>Negarnaviricota</taxon>
        <taxon>Polyploviricotina</taxon>
        <taxon>Bunyaviricetes</taxon>
        <taxon>Hareavirales</taxon>
        <taxon>Arenaviridae</taxon>
        <taxon>Mammarenavirus</taxon>
    </lineage>
</organism>
<feature type="chain" id="PRO_5023232216" description="Stable signal peptide" evidence="23">
    <location>
        <begin position="2"/>
        <end position="58"/>
    </location>
</feature>
<evidence type="ECO:0000256" key="2">
    <source>
        <dbReference type="ARBA" id="ARBA00022510"/>
    </source>
</evidence>
<keyword evidence="2 23" id="KW-1170">Fusion of virus membrane with host endosomal membrane</keyword>
<keyword evidence="18 23" id="KW-1015">Disulfide bond</keyword>
<feature type="binding site" evidence="23">
    <location>
        <position position="57"/>
    </location>
    <ligand>
        <name>Zn(2+)</name>
        <dbReference type="ChEBI" id="CHEBI:29105"/>
        <label>1</label>
    </ligand>
</feature>
<dbReference type="GO" id="GO:0019065">
    <property type="term" value="P:receptor-mediated endocytosis of virus by host cell"/>
    <property type="evidence" value="ECO:0007669"/>
    <property type="project" value="UniProtKB-UniRule"/>
</dbReference>
<feature type="glycosylation site" description="N-linked (GlcNAc...) asparagine; by host" evidence="23">
    <location>
        <position position="178"/>
    </location>
</feature>
<accession>A0A1U8ZS21</accession>
<dbReference type="GO" id="GO:0020002">
    <property type="term" value="C:host cell plasma membrane"/>
    <property type="evidence" value="ECO:0007669"/>
    <property type="project" value="UniProtKB-SubCell"/>
</dbReference>
<dbReference type="GO" id="GO:0019062">
    <property type="term" value="P:virion attachment to host cell"/>
    <property type="evidence" value="ECO:0007669"/>
    <property type="project" value="UniProtKB-UniRule"/>
</dbReference>
<keyword evidence="5 23" id="KW-1162">Viral penetration into host cytoplasm</keyword>
<protein>
    <recommendedName>
        <fullName evidence="23">Pre-glycoprotein polyprotein GP complex</fullName>
        <shortName evidence="23">Pre-GP-C</shortName>
    </recommendedName>
    <component>
        <recommendedName>
            <fullName evidence="23">Stable signal peptide</fullName>
            <shortName evidence="23">SSP</shortName>
        </recommendedName>
    </component>
    <component>
        <recommendedName>
            <fullName evidence="23">Glycoprotein G1</fullName>
            <shortName evidence="23">GP1</shortName>
        </recommendedName>
    </component>
    <component>
        <recommendedName>
            <fullName evidence="23">Glycoprotein G2</fullName>
            <shortName evidence="23">GP2</shortName>
        </recommendedName>
    </component>
</protein>
<comment type="subunit">
    <molecule>Stable signal peptide</molecule>
    <text evidence="23">Interacts with glycoprotein G2. Part of the GP complex (GP-C) together with glycoprotein G1 and glycoprotein G2. The GP-complex interacts with protein Z, which interacts with ribonucleocapsid; these interactions may induce virion budding.</text>
</comment>
<keyword evidence="14 23" id="KW-0261">Viral envelope protein</keyword>
<feature type="binding site" evidence="23">
    <location>
        <position position="480"/>
    </location>
    <ligand>
        <name>Zn(2+)</name>
        <dbReference type="ChEBI" id="CHEBI:29105"/>
        <label>1</label>
    </ligand>
</feature>
<evidence type="ECO:0000256" key="18">
    <source>
        <dbReference type="ARBA" id="ARBA00023157"/>
    </source>
</evidence>
<feature type="lipid moiety-binding region" description="N-myristoyl glycine; by host" evidence="23">
    <location>
        <position position="2"/>
    </location>
</feature>
<name>A0A1U8ZS21_MACHU</name>
<evidence type="ECO:0000256" key="16">
    <source>
        <dbReference type="ARBA" id="ARBA00022989"/>
    </source>
</evidence>
<evidence type="ECO:0000256" key="20">
    <source>
        <dbReference type="ARBA" id="ARBA00023184"/>
    </source>
</evidence>